<protein>
    <submittedName>
        <fullName evidence="1">Uncharacterized protein</fullName>
    </submittedName>
</protein>
<evidence type="ECO:0000313" key="2">
    <source>
        <dbReference type="Proteomes" id="UP000286415"/>
    </source>
</evidence>
<accession>A0A419Q572</accession>
<dbReference type="AlphaFoldDB" id="A0A419Q572"/>
<reference evidence="1 2" key="2">
    <citation type="journal article" date="2021" name="Genomics">
        <title>High-quality reference genome for Clonorchis sinensis.</title>
        <authorList>
            <person name="Young N.D."/>
            <person name="Stroehlein A.J."/>
            <person name="Kinkar L."/>
            <person name="Wang T."/>
            <person name="Sohn W.M."/>
            <person name="Chang B.C.H."/>
            <person name="Kaur P."/>
            <person name="Weisz D."/>
            <person name="Dudchenko O."/>
            <person name="Aiden E.L."/>
            <person name="Korhonen P.K."/>
            <person name="Gasser R.B."/>
        </authorList>
    </citation>
    <scope>NUCLEOTIDE SEQUENCE [LARGE SCALE GENOMIC DNA]</scope>
    <source>
        <strain evidence="1">Cs-k2</strain>
    </source>
</reference>
<keyword evidence="2" id="KW-1185">Reference proteome</keyword>
<name>A0A419Q572_CLOSI</name>
<dbReference type="Proteomes" id="UP000286415">
    <property type="component" value="Unassembled WGS sequence"/>
</dbReference>
<organism evidence="1 2">
    <name type="scientific">Clonorchis sinensis</name>
    <name type="common">Chinese liver fluke</name>
    <dbReference type="NCBI Taxonomy" id="79923"/>
    <lineage>
        <taxon>Eukaryota</taxon>
        <taxon>Metazoa</taxon>
        <taxon>Spiralia</taxon>
        <taxon>Lophotrochozoa</taxon>
        <taxon>Platyhelminthes</taxon>
        <taxon>Trematoda</taxon>
        <taxon>Digenea</taxon>
        <taxon>Opisthorchiida</taxon>
        <taxon>Opisthorchiata</taxon>
        <taxon>Opisthorchiidae</taxon>
        <taxon>Clonorchis</taxon>
    </lineage>
</organism>
<dbReference type="OrthoDB" id="10548034at2759"/>
<dbReference type="InParanoid" id="A0A419Q572"/>
<sequence>MRTNTPITNRAQTFFSAKAKPVVGCRRIFSNLMSSPLRIYTALLFARKIRTPLLIEIFNLRKQFDQDVP</sequence>
<dbReference type="EMBL" id="NIRI02000077">
    <property type="protein sequence ID" value="KAG5441140.1"/>
    <property type="molecule type" value="Genomic_DNA"/>
</dbReference>
<gene>
    <name evidence="1" type="ORF">CSKR_102762</name>
</gene>
<comment type="caution">
    <text evidence="1">The sequence shown here is derived from an EMBL/GenBank/DDBJ whole genome shotgun (WGS) entry which is preliminary data.</text>
</comment>
<proteinExistence type="predicted"/>
<evidence type="ECO:0000313" key="1">
    <source>
        <dbReference type="EMBL" id="KAG5441140.1"/>
    </source>
</evidence>
<reference evidence="1 2" key="1">
    <citation type="journal article" date="2018" name="Biotechnol. Adv.">
        <title>Improved genomic resources and new bioinformatic workflow for the carcinogenic parasite Clonorchis sinensis: Biotechnological implications.</title>
        <authorList>
            <person name="Wang D."/>
            <person name="Korhonen P.K."/>
            <person name="Gasser R.B."/>
            <person name="Young N.D."/>
        </authorList>
    </citation>
    <scope>NUCLEOTIDE SEQUENCE [LARGE SCALE GENOMIC DNA]</scope>
    <source>
        <strain evidence="1">Cs-k2</strain>
    </source>
</reference>